<sequence>MESLEIAVKNYNATVNFVMRAVKRVTLRVRSSVIHVPRDFPTISAAVTAASAGDTILVQRGVYRESVTIPSSKSHIRIIANGTPVILDGGNNLGTGFTMMADHVEIQGFTIRDFKRAGIRGASVFGSRIIRNRFFRYLAKQNSRESQEWRVADKACAWQSDSPQQFEWQCAVWY</sequence>
<organism evidence="1 2">
    <name type="scientific">Alicyclobacillus fastidiosus</name>
    <dbReference type="NCBI Taxonomy" id="392011"/>
    <lineage>
        <taxon>Bacteria</taxon>
        <taxon>Bacillati</taxon>
        <taxon>Bacillota</taxon>
        <taxon>Bacilli</taxon>
        <taxon>Bacillales</taxon>
        <taxon>Alicyclobacillaceae</taxon>
        <taxon>Alicyclobacillus</taxon>
    </lineage>
</organism>
<reference evidence="1" key="1">
    <citation type="submission" date="2022-08" db="EMBL/GenBank/DDBJ databases">
        <title>Alicyclobacillus fastidiosus DSM 17978, complete genome.</title>
        <authorList>
            <person name="Wang Q."/>
            <person name="Cai R."/>
            <person name="Wang Z."/>
        </authorList>
    </citation>
    <scope>NUCLEOTIDE SEQUENCE</scope>
    <source>
        <strain evidence="1">DSM 17978</strain>
    </source>
</reference>
<dbReference type="InterPro" id="IPR012334">
    <property type="entry name" value="Pectin_lyas_fold"/>
</dbReference>
<dbReference type="InterPro" id="IPR011050">
    <property type="entry name" value="Pectin_lyase_fold/virulence"/>
</dbReference>
<name>A0ABY6ZCN3_9BACL</name>
<proteinExistence type="predicted"/>
<keyword evidence="2" id="KW-1185">Reference proteome</keyword>
<accession>A0ABY6ZCN3</accession>
<protein>
    <recommendedName>
        <fullName evidence="3">Pectinesterase</fullName>
    </recommendedName>
</protein>
<evidence type="ECO:0000313" key="1">
    <source>
        <dbReference type="EMBL" id="WAH40621.1"/>
    </source>
</evidence>
<dbReference type="Proteomes" id="UP001164761">
    <property type="component" value="Chromosome"/>
</dbReference>
<dbReference type="EMBL" id="CP104067">
    <property type="protein sequence ID" value="WAH40621.1"/>
    <property type="molecule type" value="Genomic_DNA"/>
</dbReference>
<evidence type="ECO:0000313" key="2">
    <source>
        <dbReference type="Proteomes" id="UP001164761"/>
    </source>
</evidence>
<evidence type="ECO:0008006" key="3">
    <source>
        <dbReference type="Google" id="ProtNLM"/>
    </source>
</evidence>
<dbReference type="SUPFAM" id="SSF51126">
    <property type="entry name" value="Pectin lyase-like"/>
    <property type="match status" value="1"/>
</dbReference>
<gene>
    <name evidence="1" type="ORF">NZD89_20225</name>
</gene>
<dbReference type="RefSeq" id="WP_268004520.1">
    <property type="nucleotide sequence ID" value="NZ_CP104067.1"/>
</dbReference>
<dbReference type="Gene3D" id="2.160.20.10">
    <property type="entry name" value="Single-stranded right-handed beta-helix, Pectin lyase-like"/>
    <property type="match status" value="1"/>
</dbReference>